<dbReference type="Pfam" id="PF00538">
    <property type="entry name" value="Linker_histone"/>
    <property type="match status" value="1"/>
</dbReference>
<reference evidence="8 9" key="1">
    <citation type="submission" date="2023-01" db="EMBL/GenBank/DDBJ databases">
        <authorList>
            <person name="Kreplak J."/>
        </authorList>
    </citation>
    <scope>NUCLEOTIDE SEQUENCE [LARGE SCALE GENOMIC DNA]</scope>
</reference>
<evidence type="ECO:0000256" key="4">
    <source>
        <dbReference type="ARBA" id="ARBA00023125"/>
    </source>
</evidence>
<dbReference type="PANTHER" id="PTHR11467">
    <property type="entry name" value="HISTONE H1"/>
    <property type="match status" value="1"/>
</dbReference>
<gene>
    <name evidence="8" type="ORF">VFH_I235160</name>
</gene>
<dbReference type="GO" id="GO:0003690">
    <property type="term" value="F:double-stranded DNA binding"/>
    <property type="evidence" value="ECO:0007669"/>
    <property type="project" value="TreeGrafter"/>
</dbReference>
<dbReference type="PRINTS" id="PR00929">
    <property type="entry name" value="ATHOOK"/>
</dbReference>
<dbReference type="GO" id="GO:0000786">
    <property type="term" value="C:nucleosome"/>
    <property type="evidence" value="ECO:0007669"/>
    <property type="project" value="InterPro"/>
</dbReference>
<dbReference type="SMART" id="SM00384">
    <property type="entry name" value="AT_hook"/>
    <property type="match status" value="4"/>
</dbReference>
<protein>
    <recommendedName>
        <fullName evidence="7">H15 domain-containing protein</fullName>
    </recommendedName>
</protein>
<feature type="domain" description="H15" evidence="7">
    <location>
        <begin position="11"/>
        <end position="80"/>
    </location>
</feature>
<keyword evidence="5" id="KW-0539">Nucleus</keyword>
<dbReference type="AlphaFoldDB" id="A0AAV0YMY9"/>
<evidence type="ECO:0000256" key="5">
    <source>
        <dbReference type="ARBA" id="ARBA00023242"/>
    </source>
</evidence>
<keyword evidence="9" id="KW-1185">Reference proteome</keyword>
<dbReference type="EMBL" id="OX451736">
    <property type="protein sequence ID" value="CAI8586029.1"/>
    <property type="molecule type" value="Genomic_DNA"/>
</dbReference>
<keyword evidence="4" id="KW-0238">DNA-binding</keyword>
<evidence type="ECO:0000313" key="8">
    <source>
        <dbReference type="EMBL" id="CAI8586029.1"/>
    </source>
</evidence>
<dbReference type="PRINTS" id="PR00930">
    <property type="entry name" value="HIGHMOBLTYIY"/>
</dbReference>
<dbReference type="GO" id="GO:0030261">
    <property type="term" value="P:chromosome condensation"/>
    <property type="evidence" value="ECO:0007669"/>
    <property type="project" value="TreeGrafter"/>
</dbReference>
<keyword evidence="3" id="KW-0677">Repeat</keyword>
<dbReference type="InterPro" id="IPR017956">
    <property type="entry name" value="AT_hook_DNA-bd_motif"/>
</dbReference>
<feature type="region of interest" description="Disordered" evidence="6">
    <location>
        <begin position="173"/>
        <end position="197"/>
    </location>
</feature>
<dbReference type="GO" id="GO:0006334">
    <property type="term" value="P:nucleosome assembly"/>
    <property type="evidence" value="ECO:0007669"/>
    <property type="project" value="InterPro"/>
</dbReference>
<sequence>MATREVNKPQSLPPYPEMILKALDALNEANGSNKSAIANNIESIYGELPEGHAVLLSYHLNQMKESGELVFAKNNYSRPDPSAPPKRGRGRPPKAKDPLASPPSSVVSPPRPRGRPPKDPNAGPKTPKTSGSGRPRGRPKKIARTEDADVSTPSPVSVAAVNVDVVVPCVAAVPTSSGRPRGRPPKVKPQLTQVSVS</sequence>
<evidence type="ECO:0000313" key="9">
    <source>
        <dbReference type="Proteomes" id="UP001157006"/>
    </source>
</evidence>
<evidence type="ECO:0000256" key="6">
    <source>
        <dbReference type="SAM" id="MobiDB-lite"/>
    </source>
</evidence>
<proteinExistence type="predicted"/>
<dbReference type="SUPFAM" id="SSF46785">
    <property type="entry name" value="Winged helix' DNA-binding domain"/>
    <property type="match status" value="1"/>
</dbReference>
<evidence type="ECO:0000256" key="3">
    <source>
        <dbReference type="ARBA" id="ARBA00022737"/>
    </source>
</evidence>
<dbReference type="InterPro" id="IPR036390">
    <property type="entry name" value="WH_DNA-bd_sf"/>
</dbReference>
<dbReference type="GO" id="GO:0006355">
    <property type="term" value="P:regulation of DNA-templated transcription"/>
    <property type="evidence" value="ECO:0007669"/>
    <property type="project" value="InterPro"/>
</dbReference>
<evidence type="ECO:0000259" key="7">
    <source>
        <dbReference type="PROSITE" id="PS51504"/>
    </source>
</evidence>
<dbReference type="Gene3D" id="1.10.10.10">
    <property type="entry name" value="Winged helix-like DNA-binding domain superfamily/Winged helix DNA-binding domain"/>
    <property type="match status" value="1"/>
</dbReference>
<evidence type="ECO:0000256" key="1">
    <source>
        <dbReference type="ARBA" id="ARBA00004123"/>
    </source>
</evidence>
<comment type="subcellular location">
    <subcellularLocation>
        <location evidence="2">Chromosome</location>
    </subcellularLocation>
    <subcellularLocation>
        <location evidence="1">Nucleus</location>
    </subcellularLocation>
</comment>
<dbReference type="FunFam" id="1.10.10.10:FF:000493">
    <property type="entry name" value="HMG-Y-related protein A"/>
    <property type="match status" value="1"/>
</dbReference>
<dbReference type="InterPro" id="IPR036388">
    <property type="entry name" value="WH-like_DNA-bd_sf"/>
</dbReference>
<dbReference type="GO" id="GO:0005730">
    <property type="term" value="C:nucleolus"/>
    <property type="evidence" value="ECO:0007669"/>
    <property type="project" value="TreeGrafter"/>
</dbReference>
<dbReference type="InterPro" id="IPR000116">
    <property type="entry name" value="HMGA"/>
</dbReference>
<dbReference type="PROSITE" id="PS51504">
    <property type="entry name" value="H15"/>
    <property type="match status" value="1"/>
</dbReference>
<accession>A0AAV0YMY9</accession>
<dbReference type="Pfam" id="PF02178">
    <property type="entry name" value="AT_hook"/>
    <property type="match status" value="4"/>
</dbReference>
<name>A0AAV0YMY9_VICFA</name>
<dbReference type="Proteomes" id="UP001157006">
    <property type="component" value="Chromosome 1L"/>
</dbReference>
<evidence type="ECO:0000256" key="2">
    <source>
        <dbReference type="ARBA" id="ARBA00004286"/>
    </source>
</evidence>
<dbReference type="InterPro" id="IPR005818">
    <property type="entry name" value="Histone_H1/H5_H15"/>
</dbReference>
<dbReference type="PANTHER" id="PTHR11467:SF162">
    <property type="entry name" value="HMG-Y-RELATED PROTEIN A"/>
    <property type="match status" value="1"/>
</dbReference>
<dbReference type="GO" id="GO:0031492">
    <property type="term" value="F:nucleosomal DNA binding"/>
    <property type="evidence" value="ECO:0007669"/>
    <property type="project" value="TreeGrafter"/>
</dbReference>
<dbReference type="GO" id="GO:0045910">
    <property type="term" value="P:negative regulation of DNA recombination"/>
    <property type="evidence" value="ECO:0007669"/>
    <property type="project" value="TreeGrafter"/>
</dbReference>
<organism evidence="8 9">
    <name type="scientific">Vicia faba</name>
    <name type="common">Broad bean</name>
    <name type="synonym">Faba vulgaris</name>
    <dbReference type="NCBI Taxonomy" id="3906"/>
    <lineage>
        <taxon>Eukaryota</taxon>
        <taxon>Viridiplantae</taxon>
        <taxon>Streptophyta</taxon>
        <taxon>Embryophyta</taxon>
        <taxon>Tracheophyta</taxon>
        <taxon>Spermatophyta</taxon>
        <taxon>Magnoliopsida</taxon>
        <taxon>eudicotyledons</taxon>
        <taxon>Gunneridae</taxon>
        <taxon>Pentapetalae</taxon>
        <taxon>rosids</taxon>
        <taxon>fabids</taxon>
        <taxon>Fabales</taxon>
        <taxon>Fabaceae</taxon>
        <taxon>Papilionoideae</taxon>
        <taxon>50 kb inversion clade</taxon>
        <taxon>NPAAA clade</taxon>
        <taxon>Hologalegina</taxon>
        <taxon>IRL clade</taxon>
        <taxon>Fabeae</taxon>
        <taxon>Vicia</taxon>
    </lineage>
</organism>
<dbReference type="SMART" id="SM00526">
    <property type="entry name" value="H15"/>
    <property type="match status" value="1"/>
</dbReference>
<feature type="region of interest" description="Disordered" evidence="6">
    <location>
        <begin position="73"/>
        <end position="155"/>
    </location>
</feature>